<accession>A0ABU8ESS7</accession>
<evidence type="ECO:0000313" key="2">
    <source>
        <dbReference type="EMBL" id="MEI4549936.1"/>
    </source>
</evidence>
<sequence length="73" mass="7955">MKGLLKQKLTDLVGVFAKAFKFAGDLVIIAGALGDLNNDLRVIYLKDAVLVSLCLFTLALALYALDMRLNPDE</sequence>
<feature type="transmembrane region" description="Helical" evidence="1">
    <location>
        <begin position="48"/>
        <end position="65"/>
    </location>
</feature>
<evidence type="ECO:0000256" key="1">
    <source>
        <dbReference type="SAM" id="Phobius"/>
    </source>
</evidence>
<keyword evidence="1" id="KW-0812">Transmembrane</keyword>
<keyword evidence="1" id="KW-1133">Transmembrane helix</keyword>
<feature type="transmembrane region" description="Helical" evidence="1">
    <location>
        <begin position="12"/>
        <end position="33"/>
    </location>
</feature>
<reference evidence="2 3" key="1">
    <citation type="submission" date="2023-12" db="EMBL/GenBank/DDBJ databases">
        <title>Friends and Foes: Symbiotic and Algicidal bacterial influence on Karenia brevis blooms.</title>
        <authorList>
            <person name="Fei C."/>
            <person name="Mohamed A.R."/>
            <person name="Booker A."/>
            <person name="Arshad M."/>
            <person name="Klass S."/>
            <person name="Ahn S."/>
            <person name="Gilbert P.M."/>
            <person name="Heil C.A."/>
            <person name="Martinez J.M."/>
            <person name="Amin S.A."/>
        </authorList>
    </citation>
    <scope>NUCLEOTIDE SEQUENCE [LARGE SCALE GENOMIC DNA]</scope>
    <source>
        <strain evidence="2 3">CE15</strain>
    </source>
</reference>
<evidence type="ECO:0000313" key="3">
    <source>
        <dbReference type="Proteomes" id="UP001382455"/>
    </source>
</evidence>
<keyword evidence="1" id="KW-0472">Membrane</keyword>
<dbReference type="EMBL" id="JBAWKS010000001">
    <property type="protein sequence ID" value="MEI4549936.1"/>
    <property type="molecule type" value="Genomic_DNA"/>
</dbReference>
<proteinExistence type="predicted"/>
<dbReference type="Proteomes" id="UP001382455">
    <property type="component" value="Unassembled WGS sequence"/>
</dbReference>
<name>A0ABU8ESS7_9GAMM</name>
<gene>
    <name evidence="2" type="ORF">WAE96_09630</name>
</gene>
<organism evidence="2 3">
    <name type="scientific">Pseudoalteromonas spongiae</name>
    <dbReference type="NCBI Taxonomy" id="298657"/>
    <lineage>
        <taxon>Bacteria</taxon>
        <taxon>Pseudomonadati</taxon>
        <taxon>Pseudomonadota</taxon>
        <taxon>Gammaproteobacteria</taxon>
        <taxon>Alteromonadales</taxon>
        <taxon>Pseudoalteromonadaceae</taxon>
        <taxon>Pseudoalteromonas</taxon>
    </lineage>
</organism>
<dbReference type="RefSeq" id="WP_336435304.1">
    <property type="nucleotide sequence ID" value="NZ_JBAWKS010000001.1"/>
</dbReference>
<protein>
    <submittedName>
        <fullName evidence="2">Uncharacterized protein</fullName>
    </submittedName>
</protein>
<keyword evidence="3" id="KW-1185">Reference proteome</keyword>
<comment type="caution">
    <text evidence="2">The sequence shown here is derived from an EMBL/GenBank/DDBJ whole genome shotgun (WGS) entry which is preliminary data.</text>
</comment>